<dbReference type="KEGG" id="cyj:Cyan7822_4912"/>
<dbReference type="STRING" id="497965.Cyan7822_4912"/>
<accession>E0UH89</accession>
<reference evidence="3" key="1">
    <citation type="journal article" date="2011" name="MBio">
        <title>Novel metabolic attributes of the genus Cyanothece, comprising a group of unicellular nitrogen-fixing Cyanobacteria.</title>
        <authorList>
            <person name="Bandyopadhyay A."/>
            <person name="Elvitigala T."/>
            <person name="Welsh E."/>
            <person name="Stockel J."/>
            <person name="Liberton M."/>
            <person name="Min H."/>
            <person name="Sherman L.A."/>
            <person name="Pakrasi H.B."/>
        </authorList>
    </citation>
    <scope>NUCLEOTIDE SEQUENCE [LARGE SCALE GENOMIC DNA]</scope>
    <source>
        <strain evidence="3">PCC 7822</strain>
    </source>
</reference>
<gene>
    <name evidence="2" type="ordered locus">Cyan7822_4912</name>
</gene>
<keyword evidence="1" id="KW-1133">Transmembrane helix</keyword>
<sequence length="167" mass="18255">MRSQDIANMENNKSERNVALALGLIFFILGVAGFLPSFLSLPNDAGIPIQAEPSLYSKGFGYIFGVFPTNLIHDFIRILVGLTGIIMSRDTQGARVYCRVFAYLYALIAILGILPFGKTFFGLMPIFGNNVWLNGLTAAIAAYFGFIKPISETGEVAVSPPEIIKER</sequence>
<dbReference type="RefSeq" id="WP_013324841.1">
    <property type="nucleotide sequence ID" value="NC_014501.1"/>
</dbReference>
<name>E0UH89_GLOV7</name>
<keyword evidence="3" id="KW-1185">Reference proteome</keyword>
<organism evidence="2 3">
    <name type="scientific">Gloeothece verrucosa (strain PCC 7822)</name>
    <name type="common">Cyanothece sp. (strain PCC 7822)</name>
    <dbReference type="NCBI Taxonomy" id="497965"/>
    <lineage>
        <taxon>Bacteria</taxon>
        <taxon>Bacillati</taxon>
        <taxon>Cyanobacteriota</taxon>
        <taxon>Cyanophyceae</taxon>
        <taxon>Oscillatoriophycideae</taxon>
        <taxon>Chroococcales</taxon>
        <taxon>Aphanothecaceae</taxon>
        <taxon>Gloeothece</taxon>
        <taxon>Gloeothece verrucosa</taxon>
    </lineage>
</organism>
<dbReference type="eggNOG" id="ENOG5031N9T">
    <property type="taxonomic scope" value="Bacteria"/>
</dbReference>
<feature type="transmembrane region" description="Helical" evidence="1">
    <location>
        <begin position="127"/>
        <end position="146"/>
    </location>
</feature>
<dbReference type="Proteomes" id="UP000008206">
    <property type="component" value="Chromosome"/>
</dbReference>
<dbReference type="AlphaFoldDB" id="E0UH89"/>
<evidence type="ECO:0000313" key="2">
    <source>
        <dbReference type="EMBL" id="ADN16803.1"/>
    </source>
</evidence>
<proteinExistence type="predicted"/>
<evidence type="ECO:0000313" key="3">
    <source>
        <dbReference type="Proteomes" id="UP000008206"/>
    </source>
</evidence>
<dbReference type="Pfam" id="PF14325">
    <property type="entry name" value="DUF4383"/>
    <property type="match status" value="1"/>
</dbReference>
<feature type="transmembrane region" description="Helical" evidence="1">
    <location>
        <begin position="100"/>
        <end position="121"/>
    </location>
</feature>
<protein>
    <recommendedName>
        <fullName evidence="4">DUF4383 domain-containing protein</fullName>
    </recommendedName>
</protein>
<dbReference type="EMBL" id="CP002198">
    <property type="protein sequence ID" value="ADN16803.1"/>
    <property type="molecule type" value="Genomic_DNA"/>
</dbReference>
<evidence type="ECO:0000256" key="1">
    <source>
        <dbReference type="SAM" id="Phobius"/>
    </source>
</evidence>
<evidence type="ECO:0008006" key="4">
    <source>
        <dbReference type="Google" id="ProtNLM"/>
    </source>
</evidence>
<dbReference type="HOGENOM" id="CLU_104624_2_0_3"/>
<keyword evidence="1" id="KW-0812">Transmembrane</keyword>
<keyword evidence="1" id="KW-0472">Membrane</keyword>
<feature type="transmembrane region" description="Helical" evidence="1">
    <location>
        <begin position="59"/>
        <end position="80"/>
    </location>
</feature>
<dbReference type="OrthoDB" id="572373at2"/>
<feature type="transmembrane region" description="Helical" evidence="1">
    <location>
        <begin position="20"/>
        <end position="39"/>
    </location>
</feature>